<keyword evidence="3" id="KW-1185">Reference proteome</keyword>
<dbReference type="InterPro" id="IPR039422">
    <property type="entry name" value="MarR/SlyA-like"/>
</dbReference>
<dbReference type="OrthoDB" id="162531at2"/>
<dbReference type="PROSITE" id="PS50995">
    <property type="entry name" value="HTH_MARR_2"/>
    <property type="match status" value="1"/>
</dbReference>
<dbReference type="Proteomes" id="UP000316988">
    <property type="component" value="Unassembled WGS sequence"/>
</dbReference>
<comment type="caution">
    <text evidence="2">The sequence shown here is derived from an EMBL/GenBank/DDBJ whole genome shotgun (WGS) entry which is preliminary data.</text>
</comment>
<dbReference type="Pfam" id="PF12802">
    <property type="entry name" value="MarR_2"/>
    <property type="match status" value="1"/>
</dbReference>
<name>A0A554SBH1_9ACTN</name>
<dbReference type="PANTHER" id="PTHR33164">
    <property type="entry name" value="TRANSCRIPTIONAL REGULATOR, MARR FAMILY"/>
    <property type="match status" value="1"/>
</dbReference>
<evidence type="ECO:0000259" key="1">
    <source>
        <dbReference type="PROSITE" id="PS50995"/>
    </source>
</evidence>
<dbReference type="InterPro" id="IPR000835">
    <property type="entry name" value="HTH_MarR-typ"/>
</dbReference>
<dbReference type="SMART" id="SM00347">
    <property type="entry name" value="HTH_MARR"/>
    <property type="match status" value="1"/>
</dbReference>
<dbReference type="EMBL" id="VLNT01000005">
    <property type="protein sequence ID" value="TSD63691.1"/>
    <property type="molecule type" value="Genomic_DNA"/>
</dbReference>
<dbReference type="AlphaFoldDB" id="A0A554SBH1"/>
<reference evidence="2 3" key="1">
    <citation type="submission" date="2019-07" db="EMBL/GenBank/DDBJ databases">
        <authorList>
            <person name="Zhao L.H."/>
        </authorList>
    </citation>
    <scope>NUCLEOTIDE SEQUENCE [LARGE SCALE GENOMIC DNA]</scope>
    <source>
        <strain evidence="2 3">Co35</strain>
    </source>
</reference>
<sequence length="172" mass="18338">MFHDGKSRLLNVNPHSDPSVQARYEVVRGVQGLSAAALRFIDREGSSRGLHRSDLQALHALDEAGGAAMSPSEIARALSLSPSATTTLLDRLERAGHVDRTHAVDDRRRVNVTMTASAGAEARSMFLPLAEAMMAMMDDFEDAEIAVVGRFLAAARQTIDDMGMGSGSAGSE</sequence>
<feature type="domain" description="HTH marR-type" evidence="1">
    <location>
        <begin position="23"/>
        <end position="157"/>
    </location>
</feature>
<dbReference type="InterPro" id="IPR036390">
    <property type="entry name" value="WH_DNA-bd_sf"/>
</dbReference>
<gene>
    <name evidence="2" type="ORF">FNM00_08785</name>
</gene>
<dbReference type="SUPFAM" id="SSF46785">
    <property type="entry name" value="Winged helix' DNA-binding domain"/>
    <property type="match status" value="1"/>
</dbReference>
<evidence type="ECO:0000313" key="2">
    <source>
        <dbReference type="EMBL" id="TSD63691.1"/>
    </source>
</evidence>
<accession>A0A554SBH1</accession>
<dbReference type="PRINTS" id="PR00598">
    <property type="entry name" value="HTHMARR"/>
</dbReference>
<dbReference type="InterPro" id="IPR036388">
    <property type="entry name" value="WH-like_DNA-bd_sf"/>
</dbReference>
<dbReference type="GO" id="GO:0006950">
    <property type="term" value="P:response to stress"/>
    <property type="evidence" value="ECO:0007669"/>
    <property type="project" value="TreeGrafter"/>
</dbReference>
<evidence type="ECO:0000313" key="3">
    <source>
        <dbReference type="Proteomes" id="UP000316988"/>
    </source>
</evidence>
<dbReference type="Gene3D" id="1.10.10.10">
    <property type="entry name" value="Winged helix-like DNA-binding domain superfamily/Winged helix DNA-binding domain"/>
    <property type="match status" value="1"/>
</dbReference>
<dbReference type="GO" id="GO:0003700">
    <property type="term" value="F:DNA-binding transcription factor activity"/>
    <property type="evidence" value="ECO:0007669"/>
    <property type="project" value="InterPro"/>
</dbReference>
<proteinExistence type="predicted"/>
<dbReference type="PANTHER" id="PTHR33164:SF106">
    <property type="entry name" value="TRANSCRIPTIONAL REGULATORY PROTEIN"/>
    <property type="match status" value="1"/>
</dbReference>
<organism evidence="2 3">
    <name type="scientific">Aeromicrobium piscarium</name>
    <dbReference type="NCBI Taxonomy" id="2590901"/>
    <lineage>
        <taxon>Bacteria</taxon>
        <taxon>Bacillati</taxon>
        <taxon>Actinomycetota</taxon>
        <taxon>Actinomycetes</taxon>
        <taxon>Propionibacteriales</taxon>
        <taxon>Nocardioidaceae</taxon>
        <taxon>Aeromicrobium</taxon>
    </lineage>
</organism>
<protein>
    <submittedName>
        <fullName evidence="2">MarR family transcriptional regulator</fullName>
    </submittedName>
</protein>